<evidence type="ECO:0000259" key="1">
    <source>
        <dbReference type="Pfam" id="PF13333"/>
    </source>
</evidence>
<gene>
    <name evidence="2" type="ORF">MGLY_26970</name>
</gene>
<reference evidence="2 3" key="1">
    <citation type="submission" date="2019-11" db="EMBL/GenBank/DDBJ databases">
        <title>Genome sequence of Moorella glycerini DSM11254.</title>
        <authorList>
            <person name="Poehlein A."/>
            <person name="Boeer T."/>
            <person name="Daniel R."/>
        </authorList>
    </citation>
    <scope>NUCLEOTIDE SEQUENCE [LARGE SCALE GENOMIC DNA]</scope>
    <source>
        <strain evidence="2 3">DSM 11254</strain>
    </source>
</reference>
<feature type="domain" description="Integrase catalytic" evidence="1">
    <location>
        <begin position="30"/>
        <end position="83"/>
    </location>
</feature>
<keyword evidence="3" id="KW-1185">Reference proteome</keyword>
<dbReference type="InterPro" id="IPR012337">
    <property type="entry name" value="RNaseH-like_sf"/>
</dbReference>
<dbReference type="SUPFAM" id="SSF53098">
    <property type="entry name" value="Ribonuclease H-like"/>
    <property type="match status" value="1"/>
</dbReference>
<dbReference type="PANTHER" id="PTHR46889">
    <property type="entry name" value="TRANSPOSASE INSF FOR INSERTION SEQUENCE IS3B-RELATED"/>
    <property type="match status" value="1"/>
</dbReference>
<dbReference type="PANTHER" id="PTHR46889:SF4">
    <property type="entry name" value="TRANSPOSASE INSO FOR INSERTION SEQUENCE ELEMENT IS911B-RELATED"/>
    <property type="match status" value="1"/>
</dbReference>
<organism evidence="2 3">
    <name type="scientific">Neomoorella glycerini</name>
    <dbReference type="NCBI Taxonomy" id="55779"/>
    <lineage>
        <taxon>Bacteria</taxon>
        <taxon>Bacillati</taxon>
        <taxon>Bacillota</taxon>
        <taxon>Clostridia</taxon>
        <taxon>Neomoorellales</taxon>
        <taxon>Neomoorellaceae</taxon>
        <taxon>Neomoorella</taxon>
    </lineage>
</organism>
<dbReference type="GO" id="GO:0015074">
    <property type="term" value="P:DNA integration"/>
    <property type="evidence" value="ECO:0007669"/>
    <property type="project" value="InterPro"/>
</dbReference>
<protein>
    <submittedName>
        <fullName evidence="2">Integrase core domain protein</fullName>
    </submittedName>
</protein>
<dbReference type="OrthoDB" id="1726068at2"/>
<dbReference type="EMBL" id="CP046244">
    <property type="protein sequence ID" value="QGP93290.1"/>
    <property type="molecule type" value="Genomic_DNA"/>
</dbReference>
<dbReference type="AlphaFoldDB" id="A0A6I5ZTP7"/>
<proteinExistence type="predicted"/>
<evidence type="ECO:0000313" key="3">
    <source>
        <dbReference type="Proteomes" id="UP000425916"/>
    </source>
</evidence>
<name>A0A6I5ZTP7_9FIRM</name>
<dbReference type="InterPro" id="IPR050900">
    <property type="entry name" value="Transposase_IS3/IS150/IS904"/>
</dbReference>
<dbReference type="Proteomes" id="UP000425916">
    <property type="component" value="Chromosome"/>
</dbReference>
<dbReference type="InterPro" id="IPR001584">
    <property type="entry name" value="Integrase_cat-core"/>
</dbReference>
<accession>A0A6I5ZTP7</accession>
<evidence type="ECO:0000313" key="2">
    <source>
        <dbReference type="EMBL" id="QGP93290.1"/>
    </source>
</evidence>
<sequence length="92" mass="11159">MKMVNPRLTFKKEAIIFPLLADCWYTSPMESFFKTLKTELVHHRRFKSRAEAKLEIFEYTEVFYNRFRLHSALGYETPEEFKKNYDNLKKVA</sequence>
<dbReference type="Pfam" id="PF13333">
    <property type="entry name" value="rve_2"/>
    <property type="match status" value="1"/>
</dbReference>